<sequence length="120" mass="13727">MKKFIYIILLMAAGVLIFTKCSDDPEAPVLTEYDYPRIMGFLMDIEERPVQTQMGHPWEAELQYTPVEYCTAIWYVDGVEYARGASISYTPTSIGTVSILFEVSTPHHSTHRKYILTVVE</sequence>
<reference evidence="2" key="1">
    <citation type="submission" date="2016-04" db="EMBL/GenBank/DDBJ databases">
        <authorList>
            <person name="Evans L.H."/>
            <person name="Alamgir A."/>
            <person name="Owens N."/>
            <person name="Weber N.D."/>
            <person name="Virtaneva K."/>
            <person name="Barbian K."/>
            <person name="Babar A."/>
            <person name="Rosenke K."/>
        </authorList>
    </citation>
    <scope>NUCLEOTIDE SEQUENCE</scope>
    <source>
        <strain evidence="2">86-1</strain>
    </source>
</reference>
<feature type="chain" id="PRO_5012397354" description="DUF4377 domain-containing protein" evidence="1">
    <location>
        <begin position="23"/>
        <end position="120"/>
    </location>
</feature>
<dbReference type="RefSeq" id="WP_296940283.1">
    <property type="nucleotide sequence ID" value="NZ_LT599032.1"/>
</dbReference>
<evidence type="ECO:0008006" key="3">
    <source>
        <dbReference type="Google" id="ProtNLM"/>
    </source>
</evidence>
<protein>
    <recommendedName>
        <fullName evidence="3">DUF4377 domain-containing protein</fullName>
    </recommendedName>
</protein>
<evidence type="ECO:0000256" key="1">
    <source>
        <dbReference type="SAM" id="SignalP"/>
    </source>
</evidence>
<dbReference type="EMBL" id="FLUM01000001">
    <property type="protein sequence ID" value="SBV97510.1"/>
    <property type="molecule type" value="Genomic_DNA"/>
</dbReference>
<gene>
    <name evidence="2" type="ORF">KL86DYS1_11929</name>
</gene>
<dbReference type="AlphaFoldDB" id="A0A212JDJ5"/>
<proteinExistence type="predicted"/>
<organism evidence="2">
    <name type="scientific">uncultured Dysgonomonas sp</name>
    <dbReference type="NCBI Taxonomy" id="206096"/>
    <lineage>
        <taxon>Bacteria</taxon>
        <taxon>Pseudomonadati</taxon>
        <taxon>Bacteroidota</taxon>
        <taxon>Bacteroidia</taxon>
        <taxon>Bacteroidales</taxon>
        <taxon>Dysgonomonadaceae</taxon>
        <taxon>Dysgonomonas</taxon>
        <taxon>environmental samples</taxon>
    </lineage>
</organism>
<name>A0A212JDJ5_9BACT</name>
<keyword evidence="1" id="KW-0732">Signal</keyword>
<accession>A0A212JDJ5</accession>
<evidence type="ECO:0000313" key="2">
    <source>
        <dbReference type="EMBL" id="SBV97510.1"/>
    </source>
</evidence>
<feature type="signal peptide" evidence="1">
    <location>
        <begin position="1"/>
        <end position="22"/>
    </location>
</feature>